<accession>A0A9X9M3L4</accession>
<sequence>MCSIIKTHQLLEAMARRGQTRTWRRENGHQEGDLPEGRPSLRQFSEV</sequence>
<protein>
    <submittedName>
        <fullName evidence="2">Uncharacterized protein</fullName>
    </submittedName>
</protein>
<organism evidence="2 3">
    <name type="scientific">Gulo gulo</name>
    <name type="common">Wolverine</name>
    <name type="synonym">Gluton</name>
    <dbReference type="NCBI Taxonomy" id="48420"/>
    <lineage>
        <taxon>Eukaryota</taxon>
        <taxon>Metazoa</taxon>
        <taxon>Chordata</taxon>
        <taxon>Craniata</taxon>
        <taxon>Vertebrata</taxon>
        <taxon>Euteleostomi</taxon>
        <taxon>Mammalia</taxon>
        <taxon>Eutheria</taxon>
        <taxon>Laurasiatheria</taxon>
        <taxon>Carnivora</taxon>
        <taxon>Caniformia</taxon>
        <taxon>Musteloidea</taxon>
        <taxon>Mustelidae</taxon>
        <taxon>Guloninae</taxon>
        <taxon>Gulo</taxon>
    </lineage>
</organism>
<feature type="compositionally biased region" description="Basic and acidic residues" evidence="1">
    <location>
        <begin position="23"/>
        <end position="36"/>
    </location>
</feature>
<dbReference type="EMBL" id="CYRY02041145">
    <property type="protein sequence ID" value="VCX31382.1"/>
    <property type="molecule type" value="Genomic_DNA"/>
</dbReference>
<dbReference type="Proteomes" id="UP000269945">
    <property type="component" value="Unassembled WGS sequence"/>
</dbReference>
<gene>
    <name evidence="2" type="ORF">BN2614_LOCUS2</name>
</gene>
<name>A0A9X9M3L4_GULGU</name>
<reference evidence="2 3" key="1">
    <citation type="submission" date="2018-10" db="EMBL/GenBank/DDBJ databases">
        <authorList>
            <person name="Ekblom R."/>
            <person name="Jareborg N."/>
        </authorList>
    </citation>
    <scope>NUCLEOTIDE SEQUENCE [LARGE SCALE GENOMIC DNA]</scope>
    <source>
        <tissue evidence="2">Muscle</tissue>
    </source>
</reference>
<comment type="caution">
    <text evidence="2">The sequence shown here is derived from an EMBL/GenBank/DDBJ whole genome shotgun (WGS) entry which is preliminary data.</text>
</comment>
<evidence type="ECO:0000313" key="2">
    <source>
        <dbReference type="EMBL" id="VCX31382.1"/>
    </source>
</evidence>
<evidence type="ECO:0000256" key="1">
    <source>
        <dbReference type="SAM" id="MobiDB-lite"/>
    </source>
</evidence>
<feature type="region of interest" description="Disordered" evidence="1">
    <location>
        <begin position="16"/>
        <end position="47"/>
    </location>
</feature>
<evidence type="ECO:0000313" key="3">
    <source>
        <dbReference type="Proteomes" id="UP000269945"/>
    </source>
</evidence>
<keyword evidence="3" id="KW-1185">Reference proteome</keyword>
<proteinExistence type="predicted"/>
<dbReference type="AlphaFoldDB" id="A0A9X9M3L4"/>